<dbReference type="EMBL" id="JBHSOH010000028">
    <property type="protein sequence ID" value="MFC5849557.1"/>
    <property type="molecule type" value="Genomic_DNA"/>
</dbReference>
<dbReference type="InterPro" id="IPR028098">
    <property type="entry name" value="Glyco_trans_4-like_N"/>
</dbReference>
<dbReference type="EC" id="2.4.-.-" evidence="2"/>
<dbReference type="PANTHER" id="PTHR12526">
    <property type="entry name" value="GLYCOSYLTRANSFERASE"/>
    <property type="match status" value="1"/>
</dbReference>
<protein>
    <submittedName>
        <fullName evidence="2">Glycosyltransferase</fullName>
        <ecNumber evidence="2">2.4.-.-</ecNumber>
    </submittedName>
</protein>
<dbReference type="Pfam" id="PF13692">
    <property type="entry name" value="Glyco_trans_1_4"/>
    <property type="match status" value="1"/>
</dbReference>
<keyword evidence="2" id="KW-0808">Transferase</keyword>
<organism evidence="2 3">
    <name type="scientific">Deinococcus petrolearius</name>
    <dbReference type="NCBI Taxonomy" id="1751295"/>
    <lineage>
        <taxon>Bacteria</taxon>
        <taxon>Thermotogati</taxon>
        <taxon>Deinococcota</taxon>
        <taxon>Deinococci</taxon>
        <taxon>Deinococcales</taxon>
        <taxon>Deinococcaceae</taxon>
        <taxon>Deinococcus</taxon>
    </lineage>
</organism>
<dbReference type="Gene3D" id="3.40.50.2000">
    <property type="entry name" value="Glycogen Phosphorylase B"/>
    <property type="match status" value="2"/>
</dbReference>
<proteinExistence type="predicted"/>
<feature type="domain" description="Glycosyltransferase subfamily 4-like N-terminal" evidence="1">
    <location>
        <begin position="19"/>
        <end position="189"/>
    </location>
</feature>
<comment type="caution">
    <text evidence="2">The sequence shown here is derived from an EMBL/GenBank/DDBJ whole genome shotgun (WGS) entry which is preliminary data.</text>
</comment>
<evidence type="ECO:0000313" key="2">
    <source>
        <dbReference type="EMBL" id="MFC5849557.1"/>
    </source>
</evidence>
<keyword evidence="2" id="KW-0328">Glycosyltransferase</keyword>
<gene>
    <name evidence="2" type="ORF">ACFPQ6_14720</name>
</gene>
<name>A0ABW1DN34_9DEIO</name>
<dbReference type="Pfam" id="PF13439">
    <property type="entry name" value="Glyco_transf_4"/>
    <property type="match status" value="1"/>
</dbReference>
<evidence type="ECO:0000313" key="3">
    <source>
        <dbReference type="Proteomes" id="UP001595979"/>
    </source>
</evidence>
<dbReference type="RefSeq" id="WP_380050802.1">
    <property type="nucleotide sequence ID" value="NZ_JBHSOH010000028.1"/>
</dbReference>
<reference evidence="3" key="1">
    <citation type="journal article" date="2019" name="Int. J. Syst. Evol. Microbiol.">
        <title>The Global Catalogue of Microorganisms (GCM) 10K type strain sequencing project: providing services to taxonomists for standard genome sequencing and annotation.</title>
        <authorList>
            <consortium name="The Broad Institute Genomics Platform"/>
            <consortium name="The Broad Institute Genome Sequencing Center for Infectious Disease"/>
            <person name="Wu L."/>
            <person name="Ma J."/>
        </authorList>
    </citation>
    <scope>NUCLEOTIDE SEQUENCE [LARGE SCALE GENOMIC DNA]</scope>
    <source>
        <strain evidence="3">CGMCC 1.15053</strain>
    </source>
</reference>
<evidence type="ECO:0000259" key="1">
    <source>
        <dbReference type="Pfam" id="PF13439"/>
    </source>
</evidence>
<dbReference type="SUPFAM" id="SSF53756">
    <property type="entry name" value="UDP-Glycosyltransferase/glycogen phosphorylase"/>
    <property type="match status" value="1"/>
</dbReference>
<dbReference type="GO" id="GO:0016757">
    <property type="term" value="F:glycosyltransferase activity"/>
    <property type="evidence" value="ECO:0007669"/>
    <property type="project" value="UniProtKB-KW"/>
</dbReference>
<sequence length="397" mass="42773">MTTTSRPHVLHVVANLNLGGSEEVALALTEQLAPQCRFGVFAVLGVADTAVGRDMHARLAHLDVPVFCGTALDMKRGGMLQAGARLRQVLNRVRPDVVHLHTDIPDGTYAASTLFGRDRPDLQVMRTIHNTVLWPKWRRVGRWVERRLEHARNVAVSPASLEGLHRFRAGQGLGRLPDDRCSVVLNGVALHPGRPAQRAPGPARLLFAGRLEPQKGVDLLPEILERAADLTPADAHVTLLGQGSLEEPLRRWADSGRLRWPLSFSPPVPRLAAHLADYDAVLMPSRFEGLALLGIEALMAGTPVVASRIDGLRELFPPGSDLLVEPGDTGAFARRVAALVADPQADARQAHALVASTGARFGLPQMAGAYLGLYRQYAGAGRSQPARPPLRPGEVGA</sequence>
<accession>A0ABW1DN34</accession>
<keyword evidence="3" id="KW-1185">Reference proteome</keyword>
<dbReference type="Proteomes" id="UP001595979">
    <property type="component" value="Unassembled WGS sequence"/>
</dbReference>